<keyword evidence="4" id="KW-1185">Reference proteome</keyword>
<evidence type="ECO:0000313" key="3">
    <source>
        <dbReference type="EMBL" id="KAF1977888.1"/>
    </source>
</evidence>
<name>A0A6A5VMG5_9PLEO</name>
<gene>
    <name evidence="3" type="ORF">BU23DRAFT_275514</name>
</gene>
<dbReference type="Proteomes" id="UP000800036">
    <property type="component" value="Unassembled WGS sequence"/>
</dbReference>
<evidence type="ECO:0000256" key="1">
    <source>
        <dbReference type="SAM" id="MobiDB-lite"/>
    </source>
</evidence>
<organism evidence="3 4">
    <name type="scientific">Bimuria novae-zelandiae CBS 107.79</name>
    <dbReference type="NCBI Taxonomy" id="1447943"/>
    <lineage>
        <taxon>Eukaryota</taxon>
        <taxon>Fungi</taxon>
        <taxon>Dikarya</taxon>
        <taxon>Ascomycota</taxon>
        <taxon>Pezizomycotina</taxon>
        <taxon>Dothideomycetes</taxon>
        <taxon>Pleosporomycetidae</taxon>
        <taxon>Pleosporales</taxon>
        <taxon>Massarineae</taxon>
        <taxon>Didymosphaeriaceae</taxon>
        <taxon>Bimuria</taxon>
    </lineage>
</organism>
<accession>A0A6A5VMG5</accession>
<protein>
    <recommendedName>
        <fullName evidence="2">Clr5 domain-containing protein</fullName>
    </recommendedName>
</protein>
<proteinExistence type="predicted"/>
<dbReference type="AlphaFoldDB" id="A0A6A5VMG5"/>
<dbReference type="InterPro" id="IPR025676">
    <property type="entry name" value="Clr5_dom"/>
</dbReference>
<feature type="region of interest" description="Disordered" evidence="1">
    <location>
        <begin position="97"/>
        <end position="133"/>
    </location>
</feature>
<dbReference type="OrthoDB" id="4115389at2759"/>
<reference evidence="3" key="1">
    <citation type="journal article" date="2020" name="Stud. Mycol.">
        <title>101 Dothideomycetes genomes: a test case for predicting lifestyles and emergence of pathogens.</title>
        <authorList>
            <person name="Haridas S."/>
            <person name="Albert R."/>
            <person name="Binder M."/>
            <person name="Bloem J."/>
            <person name="Labutti K."/>
            <person name="Salamov A."/>
            <person name="Andreopoulos B."/>
            <person name="Baker S."/>
            <person name="Barry K."/>
            <person name="Bills G."/>
            <person name="Bluhm B."/>
            <person name="Cannon C."/>
            <person name="Castanera R."/>
            <person name="Culley D."/>
            <person name="Daum C."/>
            <person name="Ezra D."/>
            <person name="Gonzalez J."/>
            <person name="Henrissat B."/>
            <person name="Kuo A."/>
            <person name="Liang C."/>
            <person name="Lipzen A."/>
            <person name="Lutzoni F."/>
            <person name="Magnuson J."/>
            <person name="Mondo S."/>
            <person name="Nolan M."/>
            <person name="Ohm R."/>
            <person name="Pangilinan J."/>
            <person name="Park H.-J."/>
            <person name="Ramirez L."/>
            <person name="Alfaro M."/>
            <person name="Sun H."/>
            <person name="Tritt A."/>
            <person name="Yoshinaga Y."/>
            <person name="Zwiers L.-H."/>
            <person name="Turgeon B."/>
            <person name="Goodwin S."/>
            <person name="Spatafora J."/>
            <person name="Crous P."/>
            <person name="Grigoriev I."/>
        </authorList>
    </citation>
    <scope>NUCLEOTIDE SEQUENCE</scope>
    <source>
        <strain evidence="3">CBS 107.79</strain>
    </source>
</reference>
<dbReference type="Pfam" id="PF14420">
    <property type="entry name" value="Clr5"/>
    <property type="match status" value="1"/>
</dbReference>
<dbReference type="PANTHER" id="PTHR38788">
    <property type="entry name" value="CLR5 DOMAIN-CONTAINING PROTEIN"/>
    <property type="match status" value="1"/>
</dbReference>
<feature type="domain" description="Clr5" evidence="2">
    <location>
        <begin position="140"/>
        <end position="191"/>
    </location>
</feature>
<sequence>MSRLSHSAMQAFDPSNGYPNDAHLQAALVDDIELGESLVNLLGGDPAQYDNTLGHLDFSLDPIVNYPAFAYTPHEAFNAENENTWAAFAPAKSALEGSQFQNSTNGTKRNATCTEEDGEQNSSGGKPRKRRKKARVICEREWEPQKPHIIQLYIAEGRKLEEVKDLMGKNFSFEATKKQFQDQLKKWELKKNAQGREKEAIIRKFLERQNESSKRPLRFFIRGRGSAFSED</sequence>
<evidence type="ECO:0000259" key="2">
    <source>
        <dbReference type="Pfam" id="PF14420"/>
    </source>
</evidence>
<evidence type="ECO:0000313" key="4">
    <source>
        <dbReference type="Proteomes" id="UP000800036"/>
    </source>
</evidence>
<dbReference type="EMBL" id="ML976662">
    <property type="protein sequence ID" value="KAF1977888.1"/>
    <property type="molecule type" value="Genomic_DNA"/>
</dbReference>
<dbReference type="PANTHER" id="PTHR38788:SF3">
    <property type="entry name" value="CLR5 DOMAIN-CONTAINING PROTEIN"/>
    <property type="match status" value="1"/>
</dbReference>
<feature type="compositionally biased region" description="Polar residues" evidence="1">
    <location>
        <begin position="97"/>
        <end position="113"/>
    </location>
</feature>